<proteinExistence type="predicted"/>
<evidence type="ECO:0000313" key="3">
    <source>
        <dbReference type="Proteomes" id="UP000245539"/>
    </source>
</evidence>
<dbReference type="OrthoDB" id="282960at2"/>
<comment type="caution">
    <text evidence="2">The sequence shown here is derived from an EMBL/GenBank/DDBJ whole genome shotgun (WGS) entry which is preliminary data.</text>
</comment>
<sequence length="210" mass="23065">MSVQYIAVHHKKLLAQGSLETLVNTVKAISNDIEPLVFALGSFKRIEINWHGDAASVLAGLPQLGDSDSASTETSAATAETTQEPFAPKKRGRPKLGVTSKEVTLLPRHWEWLASQRGGASVTLRRLIDEARKNPTIEEVISLKQQRLDGFMGLLFGDEAGYEEASRALFRNSRVSFEAAIAGWPDDLTVFVQEAFDEIAALHNGEIEKH</sequence>
<feature type="region of interest" description="Disordered" evidence="1">
    <location>
        <begin position="68"/>
        <end position="95"/>
    </location>
</feature>
<evidence type="ECO:0000313" key="2">
    <source>
        <dbReference type="EMBL" id="PWQ93261.1"/>
    </source>
</evidence>
<dbReference type="EMBL" id="QGKM01000067">
    <property type="protein sequence ID" value="PWQ93261.1"/>
    <property type="molecule type" value="Genomic_DNA"/>
</dbReference>
<dbReference type="AlphaFoldDB" id="A0A317C4X7"/>
<accession>A0A317C4X7</accession>
<feature type="compositionally biased region" description="Low complexity" evidence="1">
    <location>
        <begin position="68"/>
        <end position="82"/>
    </location>
</feature>
<protein>
    <submittedName>
        <fullName evidence="2">DUF2239 domain-containing protein</fullName>
    </submittedName>
</protein>
<reference evidence="2 3" key="1">
    <citation type="submission" date="2018-05" db="EMBL/GenBank/DDBJ databases">
        <title>Leucothrix arctica sp. nov., isolated from Arctic seawater.</title>
        <authorList>
            <person name="Choi A."/>
            <person name="Baek K."/>
        </authorList>
    </citation>
    <scope>NUCLEOTIDE SEQUENCE [LARGE SCALE GENOMIC DNA]</scope>
    <source>
        <strain evidence="2 3">JCM 18388</strain>
    </source>
</reference>
<evidence type="ECO:0000256" key="1">
    <source>
        <dbReference type="SAM" id="MobiDB-lite"/>
    </source>
</evidence>
<dbReference type="Proteomes" id="UP000245539">
    <property type="component" value="Unassembled WGS sequence"/>
</dbReference>
<name>A0A317C4X7_9GAMM</name>
<organism evidence="2 3">
    <name type="scientific">Leucothrix pacifica</name>
    <dbReference type="NCBI Taxonomy" id="1247513"/>
    <lineage>
        <taxon>Bacteria</taxon>
        <taxon>Pseudomonadati</taxon>
        <taxon>Pseudomonadota</taxon>
        <taxon>Gammaproteobacteria</taxon>
        <taxon>Thiotrichales</taxon>
        <taxon>Thiotrichaceae</taxon>
        <taxon>Leucothrix</taxon>
    </lineage>
</organism>
<dbReference type="Pfam" id="PF09998">
    <property type="entry name" value="DUF2239"/>
    <property type="match status" value="1"/>
</dbReference>
<keyword evidence="3" id="KW-1185">Reference proteome</keyword>
<dbReference type="RefSeq" id="WP_109839079.1">
    <property type="nucleotide sequence ID" value="NZ_QGKM01000067.1"/>
</dbReference>
<dbReference type="InterPro" id="IPR018715">
    <property type="entry name" value="DUF2239"/>
</dbReference>
<gene>
    <name evidence="2" type="ORF">DKW60_18125</name>
</gene>